<evidence type="ECO:0000313" key="2">
    <source>
        <dbReference type="Proteomes" id="UP000199163"/>
    </source>
</evidence>
<proteinExistence type="predicted"/>
<evidence type="ECO:0000313" key="1">
    <source>
        <dbReference type="EMBL" id="SDH56021.1"/>
    </source>
</evidence>
<dbReference type="PANTHER" id="PTHR35792:SF3">
    <property type="entry name" value="IG HYPOTHETICAL 17707"/>
    <property type="match status" value="1"/>
</dbReference>
<dbReference type="AlphaFoldDB" id="A0A1G8DEE0"/>
<reference evidence="1 2" key="1">
    <citation type="submission" date="2016-10" db="EMBL/GenBank/DDBJ databases">
        <authorList>
            <person name="de Groot N.N."/>
        </authorList>
    </citation>
    <scope>NUCLEOTIDE SEQUENCE [LARGE SCALE GENOMIC DNA]</scope>
    <source>
        <strain evidence="1 2">DSM 21632</strain>
    </source>
</reference>
<protein>
    <submittedName>
        <fullName evidence="1">Gas vesicle protein</fullName>
    </submittedName>
</protein>
<sequence>MGVRVDSKSLLTGLLTGIAIGGLSALLTAPAPGNQTRSNVKNFNWRSLNRKAADEGKHALEDWQYAATEGFEAVDGLTQEMKKTYSRYKEEVEPEVEAIQHQVREISDAIAELNEQIRQDD</sequence>
<dbReference type="STRING" id="568899.SAMN05192534_10760"/>
<dbReference type="Proteomes" id="UP000199163">
    <property type="component" value="Unassembled WGS sequence"/>
</dbReference>
<dbReference type="InterPro" id="IPR052928">
    <property type="entry name" value="Desiccation-related_membrane"/>
</dbReference>
<name>A0A1G8DEE0_9BACI</name>
<organism evidence="1 2">
    <name type="scientific">Alteribacillus persepolensis</name>
    <dbReference type="NCBI Taxonomy" id="568899"/>
    <lineage>
        <taxon>Bacteria</taxon>
        <taxon>Bacillati</taxon>
        <taxon>Bacillota</taxon>
        <taxon>Bacilli</taxon>
        <taxon>Bacillales</taxon>
        <taxon>Bacillaceae</taxon>
        <taxon>Alteribacillus</taxon>
    </lineage>
</organism>
<dbReference type="OrthoDB" id="2989636at2"/>
<keyword evidence="2" id="KW-1185">Reference proteome</keyword>
<dbReference type="EMBL" id="FNDK01000007">
    <property type="protein sequence ID" value="SDH56021.1"/>
    <property type="molecule type" value="Genomic_DNA"/>
</dbReference>
<dbReference type="PANTHER" id="PTHR35792">
    <property type="entry name" value="GENERAL STRESS PROTEIN"/>
    <property type="match status" value="1"/>
</dbReference>
<gene>
    <name evidence="1" type="ORF">SAMN05192534_10760</name>
</gene>
<accession>A0A1G8DEE0</accession>